<dbReference type="AlphaFoldDB" id="A0A0F4YKV2"/>
<feature type="region of interest" description="Disordered" evidence="1">
    <location>
        <begin position="1"/>
        <end position="31"/>
    </location>
</feature>
<feature type="region of interest" description="Disordered" evidence="1">
    <location>
        <begin position="482"/>
        <end position="523"/>
    </location>
</feature>
<protein>
    <submittedName>
        <fullName evidence="2">Uncharacterized protein</fullName>
    </submittedName>
</protein>
<evidence type="ECO:0000313" key="3">
    <source>
        <dbReference type="Proteomes" id="UP000053958"/>
    </source>
</evidence>
<dbReference type="RefSeq" id="XP_013324825.1">
    <property type="nucleotide sequence ID" value="XM_013469371.1"/>
</dbReference>
<feature type="compositionally biased region" description="Basic and acidic residues" evidence="1">
    <location>
        <begin position="72"/>
        <end position="82"/>
    </location>
</feature>
<feature type="compositionally biased region" description="Basic and acidic residues" evidence="1">
    <location>
        <begin position="600"/>
        <end position="623"/>
    </location>
</feature>
<keyword evidence="3" id="KW-1185">Reference proteome</keyword>
<dbReference type="OrthoDB" id="4838614at2759"/>
<evidence type="ECO:0000256" key="1">
    <source>
        <dbReference type="SAM" id="MobiDB-lite"/>
    </source>
</evidence>
<name>A0A0F4YKV2_RASE3</name>
<feature type="compositionally biased region" description="Basic and acidic residues" evidence="1">
    <location>
        <begin position="482"/>
        <end position="520"/>
    </location>
</feature>
<feature type="region of interest" description="Disordered" evidence="1">
    <location>
        <begin position="535"/>
        <end position="560"/>
    </location>
</feature>
<feature type="region of interest" description="Disordered" evidence="1">
    <location>
        <begin position="573"/>
        <end position="646"/>
    </location>
</feature>
<reference evidence="2 3" key="1">
    <citation type="submission" date="2015-04" db="EMBL/GenBank/DDBJ databases">
        <authorList>
            <person name="Heijne W.H."/>
            <person name="Fedorova N.D."/>
            <person name="Nierman W.C."/>
            <person name="Vollebregt A.W."/>
            <person name="Zhao Z."/>
            <person name="Wu L."/>
            <person name="Kumar M."/>
            <person name="Stam H."/>
            <person name="van den Berg M.A."/>
            <person name="Pel H.J."/>
        </authorList>
    </citation>
    <scope>NUCLEOTIDE SEQUENCE [LARGE SCALE GENOMIC DNA]</scope>
    <source>
        <strain evidence="2 3">CBS 393.64</strain>
    </source>
</reference>
<dbReference type="STRING" id="1408163.A0A0F4YKV2"/>
<evidence type="ECO:0000313" key="2">
    <source>
        <dbReference type="EMBL" id="KKA18213.1"/>
    </source>
</evidence>
<feature type="compositionally biased region" description="Basic and acidic residues" evidence="1">
    <location>
        <begin position="14"/>
        <end position="31"/>
    </location>
</feature>
<comment type="caution">
    <text evidence="2">The sequence shown here is derived from an EMBL/GenBank/DDBJ whole genome shotgun (WGS) entry which is preliminary data.</text>
</comment>
<accession>A0A0F4YKV2</accession>
<dbReference type="GeneID" id="25320104"/>
<proteinExistence type="predicted"/>
<feature type="region of interest" description="Disordered" evidence="1">
    <location>
        <begin position="72"/>
        <end position="95"/>
    </location>
</feature>
<organism evidence="2 3">
    <name type="scientific">Rasamsonia emersonii (strain ATCC 16479 / CBS 393.64 / IMI 116815)</name>
    <dbReference type="NCBI Taxonomy" id="1408163"/>
    <lineage>
        <taxon>Eukaryota</taxon>
        <taxon>Fungi</taxon>
        <taxon>Dikarya</taxon>
        <taxon>Ascomycota</taxon>
        <taxon>Pezizomycotina</taxon>
        <taxon>Eurotiomycetes</taxon>
        <taxon>Eurotiomycetidae</taxon>
        <taxon>Eurotiales</taxon>
        <taxon>Trichocomaceae</taxon>
        <taxon>Rasamsonia</taxon>
    </lineage>
</organism>
<feature type="compositionally biased region" description="Basic and acidic residues" evidence="1">
    <location>
        <begin position="574"/>
        <end position="586"/>
    </location>
</feature>
<gene>
    <name evidence="2" type="ORF">T310_7839</name>
</gene>
<dbReference type="EMBL" id="LASV01000482">
    <property type="protein sequence ID" value="KKA18213.1"/>
    <property type="molecule type" value="Genomic_DNA"/>
</dbReference>
<dbReference type="Proteomes" id="UP000053958">
    <property type="component" value="Unassembled WGS sequence"/>
</dbReference>
<sequence>MPPVSVYVSEVEGQDVRRQDPDTFPWDETKNDSAVQRIVRRLRHAGADSERAISATKKDADGDDIEVNAVRKQMEKGREKKDKRSRHMSPVRPQELTGEAQTIWTPSTINDITVHLDMDIVDDVESLLEEFSRLKRLGHFKAAEEYFQANLRSFRDFPPMTVEYADMLFEQGASERIQGLTLTEDEPRPVSYAQDDKYLFYRANFELIKALAGIYSHGAMVEAHQKVLDCKDAIRVLRAQMQSNDHLDSARVQTIRAHADQSVENSKELDKGTIRIDIDAEQPVPHIIWALRFHGSNENVSHLPDSSLRQEKPIDIPPVFIEVQIDFGHEIRIEHQAESWRRASKRTAPSWSNHARTSEPSDLFSQLSSLQQSVQGNKLGYQQTCLSKFLLAREDVSRQGLLRELAEIKAGDLGVCESPGSPLIDWCEIMVKRAIHQSLGPDSVDVKNSRFTGKVPARGLPEQIIHALVDRSLDTLCDMGVLDRESPKDDQDSGRNPRESRVRRKPSDEEIKIIRPEPDPSRCLALQRSMSLVAKSHSVEEPGEGTAPETKIKGVSASGEVSKQTGTFDAANGKVDDVEAVNREKQPTVSITLDDGNNGKTHENEDDETRKNKSQSKGKDDNNRLSTPPSKCLEMYPLERSPVVDN</sequence>